<gene>
    <name evidence="1" type="ORF">BpHYR1_026018</name>
</gene>
<dbReference type="Proteomes" id="UP000276133">
    <property type="component" value="Unassembled WGS sequence"/>
</dbReference>
<evidence type="ECO:0000313" key="2">
    <source>
        <dbReference type="Proteomes" id="UP000276133"/>
    </source>
</evidence>
<comment type="caution">
    <text evidence="1">The sequence shown here is derived from an EMBL/GenBank/DDBJ whole genome shotgun (WGS) entry which is preliminary data.</text>
</comment>
<reference evidence="1 2" key="1">
    <citation type="journal article" date="2018" name="Sci. Rep.">
        <title>Genomic signatures of local adaptation to the degree of environmental predictability in rotifers.</title>
        <authorList>
            <person name="Franch-Gras L."/>
            <person name="Hahn C."/>
            <person name="Garcia-Roger E.M."/>
            <person name="Carmona M.J."/>
            <person name="Serra M."/>
            <person name="Gomez A."/>
        </authorList>
    </citation>
    <scope>NUCLEOTIDE SEQUENCE [LARGE SCALE GENOMIC DNA]</scope>
    <source>
        <strain evidence="1">HYR1</strain>
    </source>
</reference>
<accession>A0A3M7PPK7</accession>
<protein>
    <submittedName>
        <fullName evidence="1">Uncharacterized protein</fullName>
    </submittedName>
</protein>
<keyword evidence="2" id="KW-1185">Reference proteome</keyword>
<dbReference type="AlphaFoldDB" id="A0A3M7PPK7"/>
<proteinExistence type="predicted"/>
<name>A0A3M7PPK7_BRAPC</name>
<evidence type="ECO:0000313" key="1">
    <source>
        <dbReference type="EMBL" id="RNA00608.1"/>
    </source>
</evidence>
<dbReference type="EMBL" id="REGN01009677">
    <property type="protein sequence ID" value="RNA00608.1"/>
    <property type="molecule type" value="Genomic_DNA"/>
</dbReference>
<organism evidence="1 2">
    <name type="scientific">Brachionus plicatilis</name>
    <name type="common">Marine rotifer</name>
    <name type="synonym">Brachionus muelleri</name>
    <dbReference type="NCBI Taxonomy" id="10195"/>
    <lineage>
        <taxon>Eukaryota</taxon>
        <taxon>Metazoa</taxon>
        <taxon>Spiralia</taxon>
        <taxon>Gnathifera</taxon>
        <taxon>Rotifera</taxon>
        <taxon>Eurotatoria</taxon>
        <taxon>Monogononta</taxon>
        <taxon>Pseudotrocha</taxon>
        <taxon>Ploima</taxon>
        <taxon>Brachionidae</taxon>
        <taxon>Brachionus</taxon>
    </lineage>
</organism>
<sequence length="190" mass="22847">MVRVFQQKEKKIENYNLSIDFKKKFLQRDLSNKDVIKVTFDNVHSITELIYKNIFCFYSLDRNRRKRKKTQLIKLTIFLKYIFQLSQSFGKNNPQVMATIIYSTSFKVKLWVMALVQNIKKIQISQNDFLTRKYSTPFSFKNERYYKRVAQISFELKNFLIKNSFLNKNKAQVHNTKDFLAKKMSLSNFS</sequence>